<gene>
    <name evidence="2" type="primary">kanE_3</name>
    <name evidence="2" type="ORF">CA13_33850</name>
</gene>
<keyword evidence="2" id="KW-0328">Glycosyltransferase</keyword>
<dbReference type="EC" id="2.4.1.301" evidence="2"/>
<keyword evidence="2" id="KW-0808">Transferase</keyword>
<sequence length="435" mass="48077">MPNTPKPADFRVAYLVNQYPGISGTFIRREIHALEQLGHPISRYSVRRPAVAVVDEIDVREEQATQYVLDSSFMTILVALGGALMLHPLRFFDALRTAVWFGQRSGAMIRSLIYLLEATVVKRWAERDRIEHIHCHFGTNSTAVATLCRVLGGPKYSFTVHGPEEFDRPEQLGLSKKIALSEFVVGVSSFGRSQLYRWTDFPDWPKVKVVRCGLDATYFDYPKTDPPSAPRLLAIGRLHEQKGMPLLIQAAAELAAEGIHFELTIVGDGALRPTLESMIDRHELREFVKLAGWKTGAEIQGLLNESRVLVMPSFAEGLPVACMESLAMGRPVISTSIAGIPELIRTGVDGWLIPAGSVKSLSRAMKKALTASADELKQLGQTGAARVRQRHDVRREARKLSHLFQGHATKNGADFASTESPGDTPSPMMRMTAPE</sequence>
<evidence type="ECO:0000313" key="2">
    <source>
        <dbReference type="EMBL" id="TWT81930.1"/>
    </source>
</evidence>
<dbReference type="GO" id="GO:0016757">
    <property type="term" value="F:glycosyltransferase activity"/>
    <property type="evidence" value="ECO:0007669"/>
    <property type="project" value="UniProtKB-KW"/>
</dbReference>
<dbReference type="Gene3D" id="3.40.50.2000">
    <property type="entry name" value="Glycogen Phosphorylase B"/>
    <property type="match status" value="2"/>
</dbReference>
<dbReference type="InterPro" id="IPR050194">
    <property type="entry name" value="Glycosyltransferase_grp1"/>
</dbReference>
<keyword evidence="3" id="KW-1185">Reference proteome</keyword>
<comment type="caution">
    <text evidence="2">The sequence shown here is derived from an EMBL/GenBank/DDBJ whole genome shotgun (WGS) entry which is preliminary data.</text>
</comment>
<protein>
    <submittedName>
        <fullName evidence="2">Alpha-D-kanosaminyltransferase</fullName>
        <ecNumber evidence="2">2.4.1.301</ecNumber>
    </submittedName>
</protein>
<dbReference type="Proteomes" id="UP000315010">
    <property type="component" value="Unassembled WGS sequence"/>
</dbReference>
<dbReference type="AlphaFoldDB" id="A0A5C5Z414"/>
<proteinExistence type="predicted"/>
<dbReference type="PANTHER" id="PTHR45947">
    <property type="entry name" value="SULFOQUINOVOSYL TRANSFERASE SQD2"/>
    <property type="match status" value="1"/>
</dbReference>
<dbReference type="SUPFAM" id="SSF53756">
    <property type="entry name" value="UDP-Glycosyltransferase/glycogen phosphorylase"/>
    <property type="match status" value="1"/>
</dbReference>
<reference evidence="2 3" key="1">
    <citation type="submission" date="2019-02" db="EMBL/GenBank/DDBJ databases">
        <title>Deep-cultivation of Planctomycetes and their phenomic and genomic characterization uncovers novel biology.</title>
        <authorList>
            <person name="Wiegand S."/>
            <person name="Jogler M."/>
            <person name="Boedeker C."/>
            <person name="Pinto D."/>
            <person name="Vollmers J."/>
            <person name="Rivas-Marin E."/>
            <person name="Kohn T."/>
            <person name="Peeters S.H."/>
            <person name="Heuer A."/>
            <person name="Rast P."/>
            <person name="Oberbeckmann S."/>
            <person name="Bunk B."/>
            <person name="Jeske O."/>
            <person name="Meyerdierks A."/>
            <person name="Storesund J.E."/>
            <person name="Kallscheuer N."/>
            <person name="Luecker S."/>
            <person name="Lage O.M."/>
            <person name="Pohl T."/>
            <person name="Merkel B.J."/>
            <person name="Hornburger P."/>
            <person name="Mueller R.-W."/>
            <person name="Bruemmer F."/>
            <person name="Labrenz M."/>
            <person name="Spormann A.M."/>
            <person name="Op Den Camp H."/>
            <person name="Overmann J."/>
            <person name="Amann R."/>
            <person name="Jetten M.S.M."/>
            <person name="Mascher T."/>
            <person name="Medema M.H."/>
            <person name="Devos D.P."/>
            <person name="Kaster A.-K."/>
            <person name="Ovreas L."/>
            <person name="Rohde M."/>
            <person name="Galperin M.Y."/>
            <person name="Jogler C."/>
        </authorList>
    </citation>
    <scope>NUCLEOTIDE SEQUENCE [LARGE SCALE GENOMIC DNA]</scope>
    <source>
        <strain evidence="2 3">CA13</strain>
    </source>
</reference>
<evidence type="ECO:0000256" key="1">
    <source>
        <dbReference type="SAM" id="MobiDB-lite"/>
    </source>
</evidence>
<dbReference type="RefSeq" id="WP_146398126.1">
    <property type="nucleotide sequence ID" value="NZ_SJPJ01000001.1"/>
</dbReference>
<name>A0A5C5Z414_9BACT</name>
<dbReference type="CDD" id="cd03801">
    <property type="entry name" value="GT4_PimA-like"/>
    <property type="match status" value="1"/>
</dbReference>
<organism evidence="2 3">
    <name type="scientific">Novipirellula herctigrandis</name>
    <dbReference type="NCBI Taxonomy" id="2527986"/>
    <lineage>
        <taxon>Bacteria</taxon>
        <taxon>Pseudomonadati</taxon>
        <taxon>Planctomycetota</taxon>
        <taxon>Planctomycetia</taxon>
        <taxon>Pirellulales</taxon>
        <taxon>Pirellulaceae</taxon>
        <taxon>Novipirellula</taxon>
    </lineage>
</organism>
<dbReference type="EMBL" id="SJPJ01000001">
    <property type="protein sequence ID" value="TWT81930.1"/>
    <property type="molecule type" value="Genomic_DNA"/>
</dbReference>
<evidence type="ECO:0000313" key="3">
    <source>
        <dbReference type="Proteomes" id="UP000315010"/>
    </source>
</evidence>
<dbReference type="PANTHER" id="PTHR45947:SF15">
    <property type="entry name" value="TEICHURONIC ACID BIOSYNTHESIS GLYCOSYLTRANSFERASE TUAC-RELATED"/>
    <property type="match status" value="1"/>
</dbReference>
<dbReference type="OrthoDB" id="73743at2"/>
<feature type="region of interest" description="Disordered" evidence="1">
    <location>
        <begin position="408"/>
        <end position="435"/>
    </location>
</feature>
<dbReference type="Pfam" id="PF13692">
    <property type="entry name" value="Glyco_trans_1_4"/>
    <property type="match status" value="1"/>
</dbReference>
<accession>A0A5C5Z414</accession>